<dbReference type="OrthoDB" id="608866at2759"/>
<dbReference type="Proteomes" id="UP000237246">
    <property type="component" value="Unassembled WGS sequence"/>
</dbReference>
<dbReference type="GO" id="GO:0070197">
    <property type="term" value="P:meiotic attachment of telomere to nuclear envelope"/>
    <property type="evidence" value="ECO:0007669"/>
    <property type="project" value="InterPro"/>
</dbReference>
<evidence type="ECO:0000256" key="1">
    <source>
        <dbReference type="SAM" id="SignalP"/>
    </source>
</evidence>
<keyword evidence="1" id="KW-0732">Signal</keyword>
<reference evidence="2 3" key="1">
    <citation type="submission" date="2018-01" db="EMBL/GenBank/DDBJ databases">
        <title>Comparison of the Chinese Bamboo Partridge and Red Junglefowl genome sequences highlights the importance of demography in genome evolution.</title>
        <authorList>
            <person name="Tiley G.P."/>
            <person name="Kimball R.T."/>
            <person name="Braun E.L."/>
            <person name="Burleigh J.G."/>
        </authorList>
    </citation>
    <scope>NUCLEOTIDE SEQUENCE [LARGE SCALE GENOMIC DNA]</scope>
    <source>
        <strain evidence="2">RTK389</strain>
        <tissue evidence="2">Blood</tissue>
    </source>
</reference>
<feature type="chain" id="PRO_5015131917" description="Armadillo repeat-containing domain-containing protein" evidence="1">
    <location>
        <begin position="17"/>
        <end position="538"/>
    </location>
</feature>
<keyword evidence="3" id="KW-1185">Reference proteome</keyword>
<dbReference type="Gene3D" id="1.25.10.10">
    <property type="entry name" value="Leucine-rich Repeat Variant"/>
    <property type="match status" value="1"/>
</dbReference>
<dbReference type="AlphaFoldDB" id="A0A2P4SRK0"/>
<protein>
    <recommendedName>
        <fullName evidence="4">Armadillo repeat-containing domain-containing protein</fullName>
    </recommendedName>
</protein>
<evidence type="ECO:0008006" key="4">
    <source>
        <dbReference type="Google" id="ProtNLM"/>
    </source>
</evidence>
<accession>A0A2P4SRK0</accession>
<dbReference type="GO" id="GO:0007129">
    <property type="term" value="P:homologous chromosome pairing at meiosis"/>
    <property type="evidence" value="ECO:0007669"/>
    <property type="project" value="TreeGrafter"/>
</dbReference>
<gene>
    <name evidence="2" type="ORF">CIB84_009511</name>
</gene>
<evidence type="ECO:0000313" key="3">
    <source>
        <dbReference type="Proteomes" id="UP000237246"/>
    </source>
</evidence>
<dbReference type="InterPro" id="IPR016024">
    <property type="entry name" value="ARM-type_fold"/>
</dbReference>
<evidence type="ECO:0000313" key="2">
    <source>
        <dbReference type="EMBL" id="POI26738.1"/>
    </source>
</evidence>
<dbReference type="InterPro" id="IPR011989">
    <property type="entry name" value="ARM-like"/>
</dbReference>
<comment type="caution">
    <text evidence="2">The sequence shown here is derived from an EMBL/GenBank/DDBJ whole genome shotgun (WGS) entry which is preliminary data.</text>
</comment>
<feature type="signal peptide" evidence="1">
    <location>
        <begin position="1"/>
        <end position="16"/>
    </location>
</feature>
<dbReference type="PANTHER" id="PTHR14014:SF0">
    <property type="entry name" value="TELOMERE REPEATS-BINDING BOUQUET FORMATION PROTEIN 1"/>
    <property type="match status" value="1"/>
</dbReference>
<name>A0A2P4SRK0_BAMTH</name>
<dbReference type="PANTHER" id="PTHR14014">
    <property type="entry name" value="TELOMERE REPEATS-BINDING BOUQUET FORMATION PROTEIN 1"/>
    <property type="match status" value="1"/>
</dbReference>
<dbReference type="InterPro" id="IPR042359">
    <property type="entry name" value="TERB1"/>
</dbReference>
<proteinExistence type="predicted"/>
<dbReference type="SUPFAM" id="SSF48371">
    <property type="entry name" value="ARM repeat"/>
    <property type="match status" value="1"/>
</dbReference>
<dbReference type="EMBL" id="PPHD01027249">
    <property type="protein sequence ID" value="POI26738.1"/>
    <property type="molecule type" value="Genomic_DNA"/>
</dbReference>
<sequence length="538" mass="60172">MVFIFWFPVYCQQTLCTSALFEDLILFLMNKDSGVNLKRMSVYVILTLVSNNKLGQTYVRETGCIGLLLRLFRTTLSTPELNLSDENMNRCYQLWSSVCSTLCACVNNPQNGKCCCLKTAPVQKYFVSVGGLDTLAQVLIKLMHDDSCPSQSSTKLAIVVTKTLDACIANDSATSAVLAKYHTVSELLNLLSNGTLDAAEKMSIILTIGHCTEVCEENQCELLKNNGLPLMIQILTESQDEELHKAATFVLQNCKQMTEQLSLKINEKSLSVKNAEELEVDVQIREGSQQNYWKKAEDILHRINLIEKEHDEISVFMKVGCAVLWALSSVRSYTGLFQLILLIDLFSIFYRACLVTNKYFSIKESMQGRLFDGTPEACIEASKSHEVNPSDTRAHIERTHKELCGLQLTSKLDDRVLALAVNTSALTVNSVNASARKSKQGDTLRSVYEVQTDTAIQSHSVNEKAACEKSQSVLQVRKGLLQQPVKTIKHMKQASMSEIVLTPVKKGKLHVETSFKNKQDDFQSKALIWKLVQKTLIV</sequence>
<organism evidence="2 3">
    <name type="scientific">Bambusicola thoracicus</name>
    <name type="common">Chinese bamboo-partridge</name>
    <name type="synonym">Perdix thoracica</name>
    <dbReference type="NCBI Taxonomy" id="9083"/>
    <lineage>
        <taxon>Eukaryota</taxon>
        <taxon>Metazoa</taxon>
        <taxon>Chordata</taxon>
        <taxon>Craniata</taxon>
        <taxon>Vertebrata</taxon>
        <taxon>Euteleostomi</taxon>
        <taxon>Archelosauria</taxon>
        <taxon>Archosauria</taxon>
        <taxon>Dinosauria</taxon>
        <taxon>Saurischia</taxon>
        <taxon>Theropoda</taxon>
        <taxon>Coelurosauria</taxon>
        <taxon>Aves</taxon>
        <taxon>Neognathae</taxon>
        <taxon>Galloanserae</taxon>
        <taxon>Galliformes</taxon>
        <taxon>Phasianidae</taxon>
        <taxon>Perdicinae</taxon>
        <taxon>Bambusicola</taxon>
    </lineage>
</organism>